<sequence>MPGYPSVVGYALRPFVQHLALASRLAVPSTNKLITSMDLGHCTQARFLLDFRSDEGRANVKSWYAYQGRNTRFTLLEYRKYKRGQVKHEFIVVWLNSTTLCRFDRRASDGKRGHILREEGAPAEDSAHVLSSFETEYRELLDQTDVLLSIKLPDGEDLGVILAVCEGIQTHTRASAYNLMSYNCYFVSWMIVAAVARRTYSWEIVTLSKEGWDDILRTSLTQVFPPPGLETKPARPRTIGKKLSGIFTRPGKRSQNNIKSLTKSSNIEKFQDELLSQYSDSYHVIQRTLQKLLLRSQVGPTLKKELARLESHGVSSVKSAVAKRRALKDSIEYAIRKLAQENRETGGLEWHDVDLYLRSQLSEASASAASSLTEKGIPSGRASWEDAWKSGWNTPPQSKELMRVHDRIRFETHDAVLFARAVGIPPGKEDPLARKAAEEWEGIGSKAMHKWKDAWDECERLGTQYAAEVTVAVMAKVMERLRDIAPEQLVFGDNVKHKPNQPWPKCQPSLQDFIRSRMQEHFEMVDRFGFGSSQELIATAEEVMCEIWVTSLDIIHSDLFQPRYISIVG</sequence>
<dbReference type="Proteomes" id="UP000663846">
    <property type="component" value="Unassembled WGS sequence"/>
</dbReference>
<gene>
    <name evidence="1" type="ORF">RDB_LOCUS76125</name>
</gene>
<comment type="caution">
    <text evidence="1">The sequence shown here is derived from an EMBL/GenBank/DDBJ whole genome shotgun (WGS) entry which is preliminary data.</text>
</comment>
<protein>
    <submittedName>
        <fullName evidence="1">Uncharacterized protein</fullName>
    </submittedName>
</protein>
<reference evidence="1" key="1">
    <citation type="submission" date="2021-01" db="EMBL/GenBank/DDBJ databases">
        <authorList>
            <person name="Kaushik A."/>
        </authorList>
    </citation>
    <scope>NUCLEOTIDE SEQUENCE</scope>
    <source>
        <strain evidence="1">AG1-1C</strain>
    </source>
</reference>
<dbReference type="EMBL" id="CAJMWS010000316">
    <property type="protein sequence ID" value="CAE6415530.1"/>
    <property type="molecule type" value="Genomic_DNA"/>
</dbReference>
<proteinExistence type="predicted"/>
<name>A0A8H3AD23_9AGAM</name>
<evidence type="ECO:0000313" key="2">
    <source>
        <dbReference type="Proteomes" id="UP000663846"/>
    </source>
</evidence>
<organism evidence="1 2">
    <name type="scientific">Rhizoctonia solani</name>
    <dbReference type="NCBI Taxonomy" id="456999"/>
    <lineage>
        <taxon>Eukaryota</taxon>
        <taxon>Fungi</taxon>
        <taxon>Dikarya</taxon>
        <taxon>Basidiomycota</taxon>
        <taxon>Agaricomycotina</taxon>
        <taxon>Agaricomycetes</taxon>
        <taxon>Cantharellales</taxon>
        <taxon>Ceratobasidiaceae</taxon>
        <taxon>Rhizoctonia</taxon>
    </lineage>
</organism>
<accession>A0A8H3AD23</accession>
<evidence type="ECO:0000313" key="1">
    <source>
        <dbReference type="EMBL" id="CAE6415530.1"/>
    </source>
</evidence>
<dbReference type="AlphaFoldDB" id="A0A8H3AD23"/>